<dbReference type="GO" id="GO:0005615">
    <property type="term" value="C:extracellular space"/>
    <property type="evidence" value="ECO:0007669"/>
    <property type="project" value="UniProtKB-KW"/>
</dbReference>
<dbReference type="InterPro" id="IPR036048">
    <property type="entry name" value="Interleukin_8-like_sf"/>
</dbReference>
<name>A0A8C6TCY2_9GOBI</name>
<sequence length="91" mass="10421">MEPRACVLLLLLCAALCTAQIEMMDCCLSVADKRLRPDNVEQYRLQRAGHGCDISATVIQVKGKQLCLPPPEHHRWIRRLLKIVDQKKSRQ</sequence>
<dbReference type="PANTHER" id="PTHR12015">
    <property type="entry name" value="SMALL INDUCIBLE CYTOKINE A"/>
    <property type="match status" value="1"/>
</dbReference>
<evidence type="ECO:0000256" key="2">
    <source>
        <dbReference type="SAM" id="SignalP"/>
    </source>
</evidence>
<dbReference type="Proteomes" id="UP000694523">
    <property type="component" value="Unplaced"/>
</dbReference>
<dbReference type="Gene3D" id="2.40.50.40">
    <property type="match status" value="1"/>
</dbReference>
<dbReference type="GO" id="GO:0006955">
    <property type="term" value="P:immune response"/>
    <property type="evidence" value="ECO:0007669"/>
    <property type="project" value="InterPro"/>
</dbReference>
<keyword evidence="2" id="KW-0732">Signal</keyword>
<keyword evidence="1" id="KW-0202">Cytokine</keyword>
<dbReference type="InterPro" id="IPR001811">
    <property type="entry name" value="Chemokine_IL8-like_dom"/>
</dbReference>
<evidence type="ECO:0000256" key="1">
    <source>
        <dbReference type="ARBA" id="ARBA00022514"/>
    </source>
</evidence>
<evidence type="ECO:0000259" key="3">
    <source>
        <dbReference type="Pfam" id="PF00048"/>
    </source>
</evidence>
<organism evidence="4 5">
    <name type="scientific">Neogobius melanostomus</name>
    <name type="common">round goby</name>
    <dbReference type="NCBI Taxonomy" id="47308"/>
    <lineage>
        <taxon>Eukaryota</taxon>
        <taxon>Metazoa</taxon>
        <taxon>Chordata</taxon>
        <taxon>Craniata</taxon>
        <taxon>Vertebrata</taxon>
        <taxon>Euteleostomi</taxon>
        <taxon>Actinopterygii</taxon>
        <taxon>Neopterygii</taxon>
        <taxon>Teleostei</taxon>
        <taxon>Neoteleostei</taxon>
        <taxon>Acanthomorphata</taxon>
        <taxon>Gobiaria</taxon>
        <taxon>Gobiiformes</taxon>
        <taxon>Gobioidei</taxon>
        <taxon>Gobiidae</taxon>
        <taxon>Benthophilinae</taxon>
        <taxon>Neogobiini</taxon>
        <taxon>Neogobius</taxon>
    </lineage>
</organism>
<feature type="signal peptide" evidence="2">
    <location>
        <begin position="1"/>
        <end position="19"/>
    </location>
</feature>
<accession>A0A8C6TCY2</accession>
<dbReference type="AlphaFoldDB" id="A0A8C6TCY2"/>
<reference evidence="4" key="2">
    <citation type="submission" date="2025-09" db="UniProtKB">
        <authorList>
            <consortium name="Ensembl"/>
        </authorList>
    </citation>
    <scope>IDENTIFICATION</scope>
</reference>
<keyword evidence="5" id="KW-1185">Reference proteome</keyword>
<proteinExistence type="predicted"/>
<feature type="chain" id="PRO_5034366785" description="Chemokine interleukin-8-like domain-containing protein" evidence="2">
    <location>
        <begin position="20"/>
        <end position="91"/>
    </location>
</feature>
<evidence type="ECO:0000313" key="4">
    <source>
        <dbReference type="Ensembl" id="ENSNMLP00000016328.1"/>
    </source>
</evidence>
<dbReference type="Ensembl" id="ENSNMLT00000018342.1">
    <property type="protein sequence ID" value="ENSNMLP00000016328.1"/>
    <property type="gene ID" value="ENSNMLG00000010811.1"/>
</dbReference>
<reference evidence="4" key="1">
    <citation type="submission" date="2025-08" db="UniProtKB">
        <authorList>
            <consortium name="Ensembl"/>
        </authorList>
    </citation>
    <scope>IDENTIFICATION</scope>
</reference>
<dbReference type="Pfam" id="PF00048">
    <property type="entry name" value="IL8"/>
    <property type="match status" value="1"/>
</dbReference>
<dbReference type="InterPro" id="IPR039809">
    <property type="entry name" value="Chemokine_b/g/d"/>
</dbReference>
<dbReference type="GO" id="GO:0008009">
    <property type="term" value="F:chemokine activity"/>
    <property type="evidence" value="ECO:0007669"/>
    <property type="project" value="InterPro"/>
</dbReference>
<protein>
    <recommendedName>
        <fullName evidence="3">Chemokine interleukin-8-like domain-containing protein</fullName>
    </recommendedName>
</protein>
<dbReference type="SUPFAM" id="SSF54117">
    <property type="entry name" value="Interleukin 8-like chemokines"/>
    <property type="match status" value="1"/>
</dbReference>
<feature type="domain" description="Chemokine interleukin-8-like" evidence="3">
    <location>
        <begin position="25"/>
        <end position="83"/>
    </location>
</feature>
<evidence type="ECO:0000313" key="5">
    <source>
        <dbReference type="Proteomes" id="UP000694523"/>
    </source>
</evidence>